<organism evidence="4 5">
    <name type="scientific">Veillonella magna</name>
    <dbReference type="NCBI Taxonomy" id="464322"/>
    <lineage>
        <taxon>Bacteria</taxon>
        <taxon>Bacillati</taxon>
        <taxon>Bacillota</taxon>
        <taxon>Negativicutes</taxon>
        <taxon>Veillonellales</taxon>
        <taxon>Veillonellaceae</taxon>
        <taxon>Veillonella</taxon>
    </lineage>
</organism>
<dbReference type="InterPro" id="IPR036163">
    <property type="entry name" value="HMA_dom_sf"/>
</dbReference>
<evidence type="ECO:0000313" key="4">
    <source>
        <dbReference type="EMBL" id="MBM6912977.1"/>
    </source>
</evidence>
<dbReference type="RefSeq" id="WP_205087977.1">
    <property type="nucleotide sequence ID" value="NZ_CALXQD010000004.1"/>
</dbReference>
<reference evidence="4 5" key="1">
    <citation type="journal article" date="2021" name="Sci. Rep.">
        <title>The distribution of antibiotic resistance genes in chicken gut microbiota commensals.</title>
        <authorList>
            <person name="Juricova H."/>
            <person name="Matiasovicova J."/>
            <person name="Kubasova T."/>
            <person name="Cejkova D."/>
            <person name="Rychlik I."/>
        </authorList>
    </citation>
    <scope>NUCLEOTIDE SEQUENCE [LARGE SCALE GENOMIC DNA]</scope>
    <source>
        <strain evidence="4 5">An537</strain>
    </source>
</reference>
<sequence>MCKECGCESSGHIHQQVLKVPGMMCSNCENTVKTAVLGLAGVNSVDVDLTSKDVKVSFDAHQVTIDAIAAAIDATGFEVTEINKAEHTHGGIVGKLKGLFK</sequence>
<evidence type="ECO:0000259" key="3">
    <source>
        <dbReference type="PROSITE" id="PS50846"/>
    </source>
</evidence>
<accession>A0ABS2GHG6</accession>
<evidence type="ECO:0000313" key="5">
    <source>
        <dbReference type="Proteomes" id="UP000707138"/>
    </source>
</evidence>
<name>A0ABS2GHG6_9FIRM</name>
<dbReference type="PANTHER" id="PTHR46594">
    <property type="entry name" value="P-TYPE CATION-TRANSPORTING ATPASE"/>
    <property type="match status" value="1"/>
</dbReference>
<dbReference type="CDD" id="cd00371">
    <property type="entry name" value="HMA"/>
    <property type="match status" value="1"/>
</dbReference>
<proteinExistence type="predicted"/>
<keyword evidence="5" id="KW-1185">Reference proteome</keyword>
<evidence type="ECO:0000256" key="1">
    <source>
        <dbReference type="ARBA" id="ARBA00015313"/>
    </source>
</evidence>
<dbReference type="Gene3D" id="3.30.70.100">
    <property type="match status" value="1"/>
</dbReference>
<dbReference type="PROSITE" id="PS01047">
    <property type="entry name" value="HMA_1"/>
    <property type="match status" value="1"/>
</dbReference>
<dbReference type="SUPFAM" id="SSF55008">
    <property type="entry name" value="HMA, heavy metal-associated domain"/>
    <property type="match status" value="1"/>
</dbReference>
<protein>
    <recommendedName>
        <fullName evidence="1">Copper chaperone CopZ</fullName>
    </recommendedName>
</protein>
<comment type="caution">
    <text evidence="4">The sequence shown here is derived from an EMBL/GenBank/DDBJ whole genome shotgun (WGS) entry which is preliminary data.</text>
</comment>
<dbReference type="InterPro" id="IPR006121">
    <property type="entry name" value="HMA_dom"/>
</dbReference>
<gene>
    <name evidence="4" type="ORF">H6A01_06545</name>
</gene>
<keyword evidence="2" id="KW-0479">Metal-binding</keyword>
<dbReference type="PROSITE" id="PS50846">
    <property type="entry name" value="HMA_2"/>
    <property type="match status" value="1"/>
</dbReference>
<dbReference type="InterPro" id="IPR017969">
    <property type="entry name" value="Heavy-metal-associated_CS"/>
</dbReference>
<evidence type="ECO:0000256" key="2">
    <source>
        <dbReference type="ARBA" id="ARBA00022723"/>
    </source>
</evidence>
<feature type="domain" description="HMA" evidence="3">
    <location>
        <begin position="14"/>
        <end position="80"/>
    </location>
</feature>
<dbReference type="Proteomes" id="UP000707138">
    <property type="component" value="Unassembled WGS sequence"/>
</dbReference>
<dbReference type="EMBL" id="JACJLA010000010">
    <property type="protein sequence ID" value="MBM6912977.1"/>
    <property type="molecule type" value="Genomic_DNA"/>
</dbReference>
<dbReference type="PANTHER" id="PTHR46594:SF4">
    <property type="entry name" value="P-TYPE CATION-TRANSPORTING ATPASE"/>
    <property type="match status" value="1"/>
</dbReference>
<dbReference type="Pfam" id="PF00403">
    <property type="entry name" value="HMA"/>
    <property type="match status" value="1"/>
</dbReference>